<evidence type="ECO:0000313" key="8">
    <source>
        <dbReference type="EMBL" id="SKB45686.1"/>
    </source>
</evidence>
<dbReference type="SUPFAM" id="SSF48452">
    <property type="entry name" value="TPR-like"/>
    <property type="match status" value="1"/>
</dbReference>
<comment type="similarity">
    <text evidence="2">Belongs to the SusD family.</text>
</comment>
<dbReference type="Pfam" id="PF07980">
    <property type="entry name" value="SusD_RagB"/>
    <property type="match status" value="1"/>
</dbReference>
<dbReference type="InterPro" id="IPR012944">
    <property type="entry name" value="SusD_RagB_dom"/>
</dbReference>
<dbReference type="AlphaFoldDB" id="A0A1T5BEM1"/>
<dbReference type="OrthoDB" id="5694214at2"/>
<evidence type="ECO:0000256" key="1">
    <source>
        <dbReference type="ARBA" id="ARBA00004442"/>
    </source>
</evidence>
<gene>
    <name evidence="8" type="ORF">SAMN03080601_00496</name>
</gene>
<proteinExistence type="inferred from homology"/>
<name>A0A1T5BEM1_9BACT</name>
<dbReference type="EMBL" id="FUYV01000002">
    <property type="protein sequence ID" value="SKB45686.1"/>
    <property type="molecule type" value="Genomic_DNA"/>
</dbReference>
<dbReference type="Proteomes" id="UP000191055">
    <property type="component" value="Unassembled WGS sequence"/>
</dbReference>
<keyword evidence="9" id="KW-1185">Reference proteome</keyword>
<sequence>MRHIKFLSIFAIAVMVAFTACINDLDVEPIDPNEATATNVFSDELSYKRALARVYATYAISGQRGGGGGLPDIEGIDEGFGNYLRLYWNLQQLPTDETVMAWDDASIKDFHWHTWSPNDVFIGAMYSRIFYAITLANEFIRTSEDAMGSATGDFLEDLRLYQAESRFLRAFSYWHAIDMFGNVSFVTDEDPIGAFFPQRITRADLFDYVEQELIDLEGDLAAPGTNEYARVDRVAAWMLLSKLYLNAEVYIGEAKYTEALTYLNKVINEGGYSIDPNYIRMFRVDNDQSPEIIFPISFNAQNTQQYGGMTFITNASRGGNMLPNGVGAWGGIRAIKELVEIFGFNESDFTTEDPVFNAREDHRAQFFFDPESWSWEVENVGLFTHGIGVYKFTNLRSDGEPDPMAEGDFASTDFPMFRLGDAYLMYAEAVLRGGQGGSRAIALQLVNELRDRAFGNTNHRITDSELTLDFILDERARELYWEAHRRTDLIRFGKLTGGDYIWTWKGNVPEGRSTGAFRDLYPIPVNDLDTNPNLIQNTGYSN</sequence>
<evidence type="ECO:0000313" key="9">
    <source>
        <dbReference type="Proteomes" id="UP000191055"/>
    </source>
</evidence>
<dbReference type="PROSITE" id="PS51257">
    <property type="entry name" value="PROKAR_LIPOPROTEIN"/>
    <property type="match status" value="1"/>
</dbReference>
<evidence type="ECO:0000256" key="5">
    <source>
        <dbReference type="ARBA" id="ARBA00023237"/>
    </source>
</evidence>
<keyword evidence="3 6" id="KW-0732">Signal</keyword>
<keyword evidence="5" id="KW-0998">Cell outer membrane</keyword>
<accession>A0A1T5BEM1</accession>
<dbReference type="KEGG" id="asx:CDL62_11435"/>
<dbReference type="RefSeq" id="WP_079556293.1">
    <property type="nucleotide sequence ID" value="NZ_CP021904.1"/>
</dbReference>
<comment type="subcellular location">
    <subcellularLocation>
        <location evidence="1">Cell outer membrane</location>
    </subcellularLocation>
</comment>
<feature type="domain" description="RagB/SusD" evidence="7">
    <location>
        <begin position="384"/>
        <end position="540"/>
    </location>
</feature>
<organism evidence="8 9">
    <name type="scientific">Alkalitalea saponilacus</name>
    <dbReference type="NCBI Taxonomy" id="889453"/>
    <lineage>
        <taxon>Bacteria</taxon>
        <taxon>Pseudomonadati</taxon>
        <taxon>Bacteroidota</taxon>
        <taxon>Bacteroidia</taxon>
        <taxon>Marinilabiliales</taxon>
        <taxon>Marinilabiliaceae</taxon>
        <taxon>Alkalitalea</taxon>
    </lineage>
</organism>
<evidence type="ECO:0000256" key="4">
    <source>
        <dbReference type="ARBA" id="ARBA00023136"/>
    </source>
</evidence>
<evidence type="ECO:0000256" key="3">
    <source>
        <dbReference type="ARBA" id="ARBA00022729"/>
    </source>
</evidence>
<evidence type="ECO:0000256" key="6">
    <source>
        <dbReference type="SAM" id="SignalP"/>
    </source>
</evidence>
<dbReference type="GO" id="GO:0009279">
    <property type="term" value="C:cell outer membrane"/>
    <property type="evidence" value="ECO:0007669"/>
    <property type="project" value="UniProtKB-SubCell"/>
</dbReference>
<evidence type="ECO:0000259" key="7">
    <source>
        <dbReference type="Pfam" id="PF07980"/>
    </source>
</evidence>
<dbReference type="InterPro" id="IPR011990">
    <property type="entry name" value="TPR-like_helical_dom_sf"/>
</dbReference>
<evidence type="ECO:0000256" key="2">
    <source>
        <dbReference type="ARBA" id="ARBA00006275"/>
    </source>
</evidence>
<reference evidence="8 9" key="1">
    <citation type="submission" date="2017-02" db="EMBL/GenBank/DDBJ databases">
        <authorList>
            <person name="Peterson S.W."/>
        </authorList>
    </citation>
    <scope>NUCLEOTIDE SEQUENCE [LARGE SCALE GENOMIC DNA]</scope>
    <source>
        <strain evidence="8 9">DSM 24412</strain>
    </source>
</reference>
<keyword evidence="4" id="KW-0472">Membrane</keyword>
<feature type="chain" id="PRO_5013273174" evidence="6">
    <location>
        <begin position="23"/>
        <end position="542"/>
    </location>
</feature>
<dbReference type="Gene3D" id="1.10.3780.10">
    <property type="entry name" value="SusD-like"/>
    <property type="match status" value="1"/>
</dbReference>
<dbReference type="STRING" id="889453.SAMN03080601_00496"/>
<dbReference type="Gene3D" id="1.25.40.390">
    <property type="match status" value="1"/>
</dbReference>
<dbReference type="Gene3D" id="1.25.40.10">
    <property type="entry name" value="Tetratricopeptide repeat domain"/>
    <property type="match status" value="1"/>
</dbReference>
<feature type="signal peptide" evidence="6">
    <location>
        <begin position="1"/>
        <end position="22"/>
    </location>
</feature>
<dbReference type="CDD" id="cd08977">
    <property type="entry name" value="SusD"/>
    <property type="match status" value="1"/>
</dbReference>
<protein>
    <submittedName>
        <fullName evidence="8">SusD family protein</fullName>
    </submittedName>
</protein>